<evidence type="ECO:0000313" key="1">
    <source>
        <dbReference type="EMBL" id="KAH6651328.1"/>
    </source>
</evidence>
<dbReference type="Proteomes" id="UP000724584">
    <property type="component" value="Unassembled WGS sequence"/>
</dbReference>
<name>A0ACB7PSR5_9PEZI</name>
<evidence type="ECO:0000313" key="2">
    <source>
        <dbReference type="Proteomes" id="UP000724584"/>
    </source>
</evidence>
<reference evidence="1 2" key="1">
    <citation type="journal article" date="2021" name="Nat. Commun.">
        <title>Genetic determinants of endophytism in the Arabidopsis root mycobiome.</title>
        <authorList>
            <person name="Mesny F."/>
            <person name="Miyauchi S."/>
            <person name="Thiergart T."/>
            <person name="Pickel B."/>
            <person name="Atanasova L."/>
            <person name="Karlsson M."/>
            <person name="Huettel B."/>
            <person name="Barry K.W."/>
            <person name="Haridas S."/>
            <person name="Chen C."/>
            <person name="Bauer D."/>
            <person name="Andreopoulos W."/>
            <person name="Pangilinan J."/>
            <person name="LaButti K."/>
            <person name="Riley R."/>
            <person name="Lipzen A."/>
            <person name="Clum A."/>
            <person name="Drula E."/>
            <person name="Henrissat B."/>
            <person name="Kohler A."/>
            <person name="Grigoriev I.V."/>
            <person name="Martin F.M."/>
            <person name="Hacquard S."/>
        </authorList>
    </citation>
    <scope>NUCLEOTIDE SEQUENCE [LARGE SCALE GENOMIC DNA]</scope>
    <source>
        <strain evidence="1 2">MPI-SDFR-AT-0079</strain>
    </source>
</reference>
<sequence length="489" mass="53178">MCCPRADHIKRALAREFPPKSRDYRFVSPPPRSRIDLASATRCKDLTLPTPTKATVLGNYVYIDGGEVSQLINGLEPKAQTRVANRVNTTIRIDLSESWTASDVSMRQIDKPWSAKRTQTVWTDLEGGHYYLWGGEWVSGERTETDDDSALWKFTPDATNGGSWTVEAPKNPVLFQQLAVTKLGAFASTNKTGFVIGGLASGLTDSSRGIFHNQAVPGMVAFNMETRVWEDGTTGFSPIDGTLVGASAQWVPNLGPNGLIMVLGGVAPVPIQETTFADATPFDFRNLTFFDPETKQSYWQIATGNIPPSPRSKFCATGFQNADGGYEMTLTTPMPRPINGLPVSRRDRRSLDSVEWSSDQVRRLFTTNNPTDTTSSSPSPSDSQSGDSTAVSDSQNTVPAGAIAGGVVGGVAGLALLAAAAWFFMRRRKNKASEAASYYPPGTHAPEVVSPSRDPKKWHNRGAELEGSWVDRPELAADREFAELPEGRR</sequence>
<comment type="caution">
    <text evidence="1">The sequence shown here is derived from an EMBL/GenBank/DDBJ whole genome shotgun (WGS) entry which is preliminary data.</text>
</comment>
<keyword evidence="2" id="KW-1185">Reference proteome</keyword>
<accession>A0ACB7PSR5</accession>
<organism evidence="1 2">
    <name type="scientific">Chaetomium tenue</name>
    <dbReference type="NCBI Taxonomy" id="1854479"/>
    <lineage>
        <taxon>Eukaryota</taxon>
        <taxon>Fungi</taxon>
        <taxon>Dikarya</taxon>
        <taxon>Ascomycota</taxon>
        <taxon>Pezizomycotina</taxon>
        <taxon>Sordariomycetes</taxon>
        <taxon>Sordariomycetidae</taxon>
        <taxon>Sordariales</taxon>
        <taxon>Chaetomiaceae</taxon>
        <taxon>Chaetomium</taxon>
    </lineage>
</organism>
<gene>
    <name evidence="1" type="ORF">F5144DRAFT_479164</name>
</gene>
<protein>
    <submittedName>
        <fullName evidence="1">Uncharacterized protein</fullName>
    </submittedName>
</protein>
<proteinExistence type="predicted"/>
<dbReference type="EMBL" id="JAGIZQ010000001">
    <property type="protein sequence ID" value="KAH6651328.1"/>
    <property type="molecule type" value="Genomic_DNA"/>
</dbReference>